<evidence type="ECO:0000313" key="1">
    <source>
        <dbReference type="EMBL" id="BAS78204.1"/>
    </source>
</evidence>
<protein>
    <submittedName>
        <fullName evidence="1">Os02g0293350 protein</fullName>
    </submittedName>
</protein>
<dbReference type="PaxDb" id="39947-A0A0P0VHU1"/>
<reference evidence="2" key="1">
    <citation type="journal article" date="2005" name="Nature">
        <title>The map-based sequence of the rice genome.</title>
        <authorList>
            <consortium name="International rice genome sequencing project (IRGSP)"/>
            <person name="Matsumoto T."/>
            <person name="Wu J."/>
            <person name="Kanamori H."/>
            <person name="Katayose Y."/>
            <person name="Fujisawa M."/>
            <person name="Namiki N."/>
            <person name="Mizuno H."/>
            <person name="Yamamoto K."/>
            <person name="Antonio B.A."/>
            <person name="Baba T."/>
            <person name="Sakata K."/>
            <person name="Nagamura Y."/>
            <person name="Aoki H."/>
            <person name="Arikawa K."/>
            <person name="Arita K."/>
            <person name="Bito T."/>
            <person name="Chiden Y."/>
            <person name="Fujitsuka N."/>
            <person name="Fukunaka R."/>
            <person name="Hamada M."/>
            <person name="Harada C."/>
            <person name="Hayashi A."/>
            <person name="Hijishita S."/>
            <person name="Honda M."/>
            <person name="Hosokawa S."/>
            <person name="Ichikawa Y."/>
            <person name="Idonuma A."/>
            <person name="Iijima M."/>
            <person name="Ikeda M."/>
            <person name="Ikeno M."/>
            <person name="Ito K."/>
            <person name="Ito S."/>
            <person name="Ito T."/>
            <person name="Ito Y."/>
            <person name="Ito Y."/>
            <person name="Iwabuchi A."/>
            <person name="Kamiya K."/>
            <person name="Karasawa W."/>
            <person name="Kurita K."/>
            <person name="Katagiri S."/>
            <person name="Kikuta A."/>
            <person name="Kobayashi H."/>
            <person name="Kobayashi N."/>
            <person name="Machita K."/>
            <person name="Maehara T."/>
            <person name="Masukawa M."/>
            <person name="Mizubayashi T."/>
            <person name="Mukai Y."/>
            <person name="Nagasaki H."/>
            <person name="Nagata Y."/>
            <person name="Naito S."/>
            <person name="Nakashima M."/>
            <person name="Nakama Y."/>
            <person name="Nakamichi Y."/>
            <person name="Nakamura M."/>
            <person name="Meguro A."/>
            <person name="Negishi M."/>
            <person name="Ohta I."/>
            <person name="Ohta T."/>
            <person name="Okamoto M."/>
            <person name="Ono N."/>
            <person name="Saji S."/>
            <person name="Sakaguchi M."/>
            <person name="Sakai K."/>
            <person name="Shibata M."/>
            <person name="Shimokawa T."/>
            <person name="Song J."/>
            <person name="Takazaki Y."/>
            <person name="Terasawa K."/>
            <person name="Tsugane M."/>
            <person name="Tsuji K."/>
            <person name="Ueda S."/>
            <person name="Waki K."/>
            <person name="Yamagata H."/>
            <person name="Yamamoto M."/>
            <person name="Yamamoto S."/>
            <person name="Yamane H."/>
            <person name="Yoshiki S."/>
            <person name="Yoshihara R."/>
            <person name="Yukawa K."/>
            <person name="Zhong H."/>
            <person name="Yano M."/>
            <person name="Yuan Q."/>
            <person name="Ouyang S."/>
            <person name="Liu J."/>
            <person name="Jones K.M."/>
            <person name="Gansberger K."/>
            <person name="Moffat K."/>
            <person name="Hill J."/>
            <person name="Bera J."/>
            <person name="Fadrosh D."/>
            <person name="Jin S."/>
            <person name="Johri S."/>
            <person name="Kim M."/>
            <person name="Overton L."/>
            <person name="Reardon M."/>
            <person name="Tsitrin T."/>
            <person name="Vuong H."/>
            <person name="Weaver B."/>
            <person name="Ciecko A."/>
            <person name="Tallon L."/>
            <person name="Jackson J."/>
            <person name="Pai G."/>
            <person name="Aken S.V."/>
            <person name="Utterback T."/>
            <person name="Reidmuller S."/>
            <person name="Feldblyum T."/>
            <person name="Hsiao J."/>
            <person name="Zismann V."/>
            <person name="Iobst S."/>
            <person name="de Vazeille A.R."/>
            <person name="Buell C.R."/>
            <person name="Ying K."/>
            <person name="Li Y."/>
            <person name="Lu T."/>
            <person name="Huang Y."/>
            <person name="Zhao Q."/>
            <person name="Feng Q."/>
            <person name="Zhang L."/>
            <person name="Zhu J."/>
            <person name="Weng Q."/>
            <person name="Mu J."/>
            <person name="Lu Y."/>
            <person name="Fan D."/>
            <person name="Liu Y."/>
            <person name="Guan J."/>
            <person name="Zhang Y."/>
            <person name="Yu S."/>
            <person name="Liu X."/>
            <person name="Zhang Y."/>
            <person name="Hong G."/>
            <person name="Han B."/>
            <person name="Choisne N."/>
            <person name="Demange N."/>
            <person name="Orjeda G."/>
            <person name="Samain S."/>
            <person name="Cattolico L."/>
            <person name="Pelletier E."/>
            <person name="Couloux A."/>
            <person name="Segurens B."/>
            <person name="Wincker P."/>
            <person name="D'Hont A."/>
            <person name="Scarpelli C."/>
            <person name="Weissenbach J."/>
            <person name="Salanoubat M."/>
            <person name="Quetier F."/>
            <person name="Yu Y."/>
            <person name="Kim H.R."/>
            <person name="Rambo T."/>
            <person name="Currie J."/>
            <person name="Collura K."/>
            <person name="Luo M."/>
            <person name="Yang T."/>
            <person name="Ammiraju J.S.S."/>
            <person name="Engler F."/>
            <person name="Soderlund C."/>
            <person name="Wing R.A."/>
            <person name="Palmer L.E."/>
            <person name="de la Bastide M."/>
            <person name="Spiegel L."/>
            <person name="Nascimento L."/>
            <person name="Zutavern T."/>
            <person name="O'Shaughnessy A."/>
            <person name="Dike S."/>
            <person name="Dedhia N."/>
            <person name="Preston R."/>
            <person name="Balija V."/>
            <person name="McCombie W.R."/>
            <person name="Chow T."/>
            <person name="Chen H."/>
            <person name="Chung M."/>
            <person name="Chen C."/>
            <person name="Shaw J."/>
            <person name="Wu H."/>
            <person name="Hsiao K."/>
            <person name="Chao Y."/>
            <person name="Chu M."/>
            <person name="Cheng C."/>
            <person name="Hour A."/>
            <person name="Lee P."/>
            <person name="Lin S."/>
            <person name="Lin Y."/>
            <person name="Liou J."/>
            <person name="Liu S."/>
            <person name="Hsing Y."/>
            <person name="Raghuvanshi S."/>
            <person name="Mohanty A."/>
            <person name="Bharti A.K."/>
            <person name="Gaur A."/>
            <person name="Gupta V."/>
            <person name="Kumar D."/>
            <person name="Ravi V."/>
            <person name="Vij S."/>
            <person name="Kapur A."/>
            <person name="Khurana P."/>
            <person name="Khurana P."/>
            <person name="Khurana J.P."/>
            <person name="Tyagi A.K."/>
            <person name="Gaikwad K."/>
            <person name="Singh A."/>
            <person name="Dalal V."/>
            <person name="Srivastava S."/>
            <person name="Dixit A."/>
            <person name="Pal A.K."/>
            <person name="Ghazi I.A."/>
            <person name="Yadav M."/>
            <person name="Pandit A."/>
            <person name="Bhargava A."/>
            <person name="Sureshbabu K."/>
            <person name="Batra K."/>
            <person name="Sharma T.R."/>
            <person name="Mohapatra T."/>
            <person name="Singh N.K."/>
            <person name="Messing J."/>
            <person name="Nelson A.B."/>
            <person name="Fuks G."/>
            <person name="Kavchok S."/>
            <person name="Keizer G."/>
            <person name="Linton E."/>
            <person name="Llaca V."/>
            <person name="Song R."/>
            <person name="Tanyolac B."/>
            <person name="Young S."/>
            <person name="Ho-Il K."/>
            <person name="Hahn J.H."/>
            <person name="Sangsakoo G."/>
            <person name="Vanavichit A."/>
            <person name="de Mattos Luiz.A.T."/>
            <person name="Zimmer P.D."/>
            <person name="Malone G."/>
            <person name="Dellagostin O."/>
            <person name="de Oliveira A.C."/>
            <person name="Bevan M."/>
            <person name="Bancroft I."/>
            <person name="Minx P."/>
            <person name="Cordum H."/>
            <person name="Wilson R."/>
            <person name="Cheng Z."/>
            <person name="Jin W."/>
            <person name="Jiang J."/>
            <person name="Leong S.A."/>
            <person name="Iwama H."/>
            <person name="Gojobori T."/>
            <person name="Itoh T."/>
            <person name="Niimura Y."/>
            <person name="Fujii Y."/>
            <person name="Habara T."/>
            <person name="Sakai H."/>
            <person name="Sato Y."/>
            <person name="Wilson G."/>
            <person name="Kumar K."/>
            <person name="McCouch S."/>
            <person name="Juretic N."/>
            <person name="Hoen D."/>
            <person name="Wright S."/>
            <person name="Bruskiewich R."/>
            <person name="Bureau T."/>
            <person name="Miyao A."/>
            <person name="Hirochika H."/>
            <person name="Nishikawa T."/>
            <person name="Kadowaki K."/>
            <person name="Sugiura M."/>
            <person name="Burr B."/>
            <person name="Sasaki T."/>
        </authorList>
    </citation>
    <scope>NUCLEOTIDE SEQUENCE [LARGE SCALE GENOMIC DNA]</scope>
    <source>
        <strain evidence="2">cv. Nipponbare</strain>
    </source>
</reference>
<gene>
    <name evidence="1" type="ordered locus">Os02g0293350</name>
    <name evidence="1" type="ORF">OSNPB_020293350</name>
</gene>
<dbReference type="EMBL" id="AP014958">
    <property type="protein sequence ID" value="BAS78204.1"/>
    <property type="molecule type" value="Genomic_DNA"/>
</dbReference>
<accession>A0A0P0VHU1</accession>
<reference evidence="1 2" key="3">
    <citation type="journal article" date="2013" name="Rice">
        <title>Improvement of the Oryza sativa Nipponbare reference genome using next generation sequence and optical map data.</title>
        <authorList>
            <person name="Kawahara Y."/>
            <person name="de la Bastide M."/>
            <person name="Hamilton J.P."/>
            <person name="Kanamori H."/>
            <person name="McCombie W.R."/>
            <person name="Ouyang S."/>
            <person name="Schwartz D.C."/>
            <person name="Tanaka T."/>
            <person name="Wu J."/>
            <person name="Zhou S."/>
            <person name="Childs K.L."/>
            <person name="Davidson R.M."/>
            <person name="Lin H."/>
            <person name="Quesada-Ocampo L."/>
            <person name="Vaillancourt B."/>
            <person name="Sakai H."/>
            <person name="Lee S.S."/>
            <person name="Kim J."/>
            <person name="Numa H."/>
            <person name="Itoh T."/>
            <person name="Buell C.R."/>
            <person name="Matsumoto T."/>
        </authorList>
    </citation>
    <scope>NUCLEOTIDE SEQUENCE [LARGE SCALE GENOMIC DNA]</scope>
    <source>
        <strain evidence="2">cv. Nipponbare</strain>
    </source>
</reference>
<dbReference type="Proteomes" id="UP000059680">
    <property type="component" value="Chromosome 2"/>
</dbReference>
<name>A0A0P0VHU1_ORYSJ</name>
<evidence type="ECO:0000313" key="2">
    <source>
        <dbReference type="Proteomes" id="UP000059680"/>
    </source>
</evidence>
<proteinExistence type="predicted"/>
<reference evidence="1 2" key="2">
    <citation type="journal article" date="2013" name="Plant Cell Physiol.">
        <title>Rice Annotation Project Database (RAP-DB): an integrative and interactive database for rice genomics.</title>
        <authorList>
            <person name="Sakai H."/>
            <person name="Lee S.S."/>
            <person name="Tanaka T."/>
            <person name="Numa H."/>
            <person name="Kim J."/>
            <person name="Kawahara Y."/>
            <person name="Wakimoto H."/>
            <person name="Yang C.C."/>
            <person name="Iwamoto M."/>
            <person name="Abe T."/>
            <person name="Yamada Y."/>
            <person name="Muto A."/>
            <person name="Inokuchi H."/>
            <person name="Ikemura T."/>
            <person name="Matsumoto T."/>
            <person name="Sasaki T."/>
            <person name="Itoh T."/>
        </authorList>
    </citation>
    <scope>NUCLEOTIDE SEQUENCE [LARGE SCALE GENOMIC DNA]</scope>
    <source>
        <strain evidence="2">cv. Nipponbare</strain>
    </source>
</reference>
<organism evidence="1 2">
    <name type="scientific">Oryza sativa subsp. japonica</name>
    <name type="common">Rice</name>
    <dbReference type="NCBI Taxonomy" id="39947"/>
    <lineage>
        <taxon>Eukaryota</taxon>
        <taxon>Viridiplantae</taxon>
        <taxon>Streptophyta</taxon>
        <taxon>Embryophyta</taxon>
        <taxon>Tracheophyta</taxon>
        <taxon>Spermatophyta</taxon>
        <taxon>Magnoliopsida</taxon>
        <taxon>Liliopsida</taxon>
        <taxon>Poales</taxon>
        <taxon>Poaceae</taxon>
        <taxon>BOP clade</taxon>
        <taxon>Oryzoideae</taxon>
        <taxon>Oryzeae</taxon>
        <taxon>Oryzinae</taxon>
        <taxon>Oryza</taxon>
        <taxon>Oryza sativa</taxon>
    </lineage>
</organism>
<dbReference type="Gramene" id="Os02t0293350-01">
    <property type="protein sequence ID" value="Os02t0293350-01"/>
    <property type="gene ID" value="Os02g0293350"/>
</dbReference>
<dbReference type="InParanoid" id="A0A0P0VHU1"/>
<keyword evidence="2" id="KW-1185">Reference proteome</keyword>
<sequence length="80" mass="8995">MVFIVVCNCFWKSSALSGIITSLSALIACLVANQKYFTAWASFTIANIYYRNSISNFLITWNFNGLSIDEPRWMSGVTGR</sequence>
<dbReference type="AlphaFoldDB" id="A0A0P0VHU1"/>